<dbReference type="EMBL" id="JAWXYG010000004">
    <property type="protein sequence ID" value="KAK4275342.1"/>
    <property type="molecule type" value="Genomic_DNA"/>
</dbReference>
<feature type="signal peptide" evidence="1">
    <location>
        <begin position="1"/>
        <end position="29"/>
    </location>
</feature>
<sequence length="72" mass="8013">MDLTFSSSSLPLLLISILFLVTCLKPVRSFRSKKPKKLPPGPWRLPIIGSAHHILRGGGNSVLHRRVKELSN</sequence>
<comment type="caution">
    <text evidence="2">The sequence shown here is derived from an EMBL/GenBank/DDBJ whole genome shotgun (WGS) entry which is preliminary data.</text>
</comment>
<dbReference type="Proteomes" id="UP001293593">
    <property type="component" value="Unassembled WGS sequence"/>
</dbReference>
<proteinExistence type="predicted"/>
<accession>A0AAE1JVT7</accession>
<evidence type="ECO:0000313" key="2">
    <source>
        <dbReference type="EMBL" id="KAK4275342.1"/>
    </source>
</evidence>
<reference evidence="2" key="1">
    <citation type="submission" date="2023-10" db="EMBL/GenBank/DDBJ databases">
        <title>Chromosome-level genome of the transformable northern wattle, Acacia crassicarpa.</title>
        <authorList>
            <person name="Massaro I."/>
            <person name="Sinha N.R."/>
            <person name="Poethig S."/>
            <person name="Leichty A.R."/>
        </authorList>
    </citation>
    <scope>NUCLEOTIDE SEQUENCE</scope>
    <source>
        <strain evidence="2">Acra3RX</strain>
        <tissue evidence="2">Leaf</tissue>
    </source>
</reference>
<name>A0AAE1JVT7_9FABA</name>
<gene>
    <name evidence="2" type="ORF">QN277_018441</name>
</gene>
<evidence type="ECO:0000256" key="1">
    <source>
        <dbReference type="SAM" id="SignalP"/>
    </source>
</evidence>
<protein>
    <submittedName>
        <fullName evidence="2">Uncharacterized protein</fullName>
    </submittedName>
</protein>
<keyword evidence="3" id="KW-1185">Reference proteome</keyword>
<evidence type="ECO:0000313" key="3">
    <source>
        <dbReference type="Proteomes" id="UP001293593"/>
    </source>
</evidence>
<dbReference type="AlphaFoldDB" id="A0AAE1JVT7"/>
<keyword evidence="1" id="KW-0732">Signal</keyword>
<feature type="chain" id="PRO_5042239039" evidence="1">
    <location>
        <begin position="30"/>
        <end position="72"/>
    </location>
</feature>
<organism evidence="2 3">
    <name type="scientific">Acacia crassicarpa</name>
    <name type="common">northern wattle</name>
    <dbReference type="NCBI Taxonomy" id="499986"/>
    <lineage>
        <taxon>Eukaryota</taxon>
        <taxon>Viridiplantae</taxon>
        <taxon>Streptophyta</taxon>
        <taxon>Embryophyta</taxon>
        <taxon>Tracheophyta</taxon>
        <taxon>Spermatophyta</taxon>
        <taxon>Magnoliopsida</taxon>
        <taxon>eudicotyledons</taxon>
        <taxon>Gunneridae</taxon>
        <taxon>Pentapetalae</taxon>
        <taxon>rosids</taxon>
        <taxon>fabids</taxon>
        <taxon>Fabales</taxon>
        <taxon>Fabaceae</taxon>
        <taxon>Caesalpinioideae</taxon>
        <taxon>mimosoid clade</taxon>
        <taxon>Acacieae</taxon>
        <taxon>Acacia</taxon>
    </lineage>
</organism>